<name>A0A1M4WGJ1_9BACE</name>
<evidence type="ECO:0000313" key="4">
    <source>
        <dbReference type="Proteomes" id="UP000184436"/>
    </source>
</evidence>
<feature type="domain" description="DUF4350" evidence="2">
    <location>
        <begin position="38"/>
        <end position="253"/>
    </location>
</feature>
<protein>
    <recommendedName>
        <fullName evidence="2">DUF4350 domain-containing protein</fullName>
    </recommendedName>
</protein>
<evidence type="ECO:0000256" key="1">
    <source>
        <dbReference type="SAM" id="Phobius"/>
    </source>
</evidence>
<evidence type="ECO:0000259" key="2">
    <source>
        <dbReference type="Pfam" id="PF14258"/>
    </source>
</evidence>
<proteinExistence type="predicted"/>
<accession>A0A1M4WGJ1</accession>
<sequence>MKGSRWFILGITAFLLVMFAVEYRMPKKFVWTPTFSHYDKQPFGCALFDSILSSSLPLGYSLSSKTFYQLEQEDTLHNRAILIVDKSLRFSELDVESLLEMAERGNKIMLVSTSFGKELEDTLKFTCSYSYFSPLMMKKYASSLAKKDSIYWVGDTTVYSRQVFCFYPILCSSYFRDYYSLPFQNLAEKDLTEGLEAFMPDIDTTNVYGNYHPSMAFVRPWGKGEIILVSTPLLFTNYGVLDGDNATYLFRLLSRMKNLPIVRTAAYQQGIEQLQESPFSYFLSQRPLRWAIYLTMIAILLFMIFTAKRRQRAIPVIPEPENRSLEFTKLIGTLYYQKNDHANLVHKKFTYFAEELRREVQVDIEEVTDDEHSFLKIAQKTGMDVEVIGKFIREIRPVIYGGRTLSAEEMKRFIDKMNEIMNHI</sequence>
<dbReference type="STRING" id="871325.SAMN05444349_10693"/>
<reference evidence="3 4" key="1">
    <citation type="submission" date="2016-11" db="EMBL/GenBank/DDBJ databases">
        <authorList>
            <person name="Jaros S."/>
            <person name="Januszkiewicz K."/>
            <person name="Wedrychowicz H."/>
        </authorList>
    </citation>
    <scope>NUCLEOTIDE SEQUENCE [LARGE SCALE GENOMIC DNA]</scope>
    <source>
        <strain evidence="3 4">DSM 26883</strain>
    </source>
</reference>
<keyword evidence="4" id="KW-1185">Reference proteome</keyword>
<keyword evidence="1" id="KW-1133">Transmembrane helix</keyword>
<keyword evidence="1" id="KW-0472">Membrane</keyword>
<dbReference type="RefSeq" id="WP_025074063.1">
    <property type="nucleotide sequence ID" value="NZ_FQVD01000006.1"/>
</dbReference>
<dbReference type="Pfam" id="PF14258">
    <property type="entry name" value="DUF4350"/>
    <property type="match status" value="1"/>
</dbReference>
<dbReference type="AlphaFoldDB" id="A0A1M4WGJ1"/>
<organism evidence="3 4">
    <name type="scientific">Bacteroides faecichinchillae</name>
    <dbReference type="NCBI Taxonomy" id="871325"/>
    <lineage>
        <taxon>Bacteria</taxon>
        <taxon>Pseudomonadati</taxon>
        <taxon>Bacteroidota</taxon>
        <taxon>Bacteroidia</taxon>
        <taxon>Bacteroidales</taxon>
        <taxon>Bacteroidaceae</taxon>
        <taxon>Bacteroides</taxon>
    </lineage>
</organism>
<feature type="transmembrane region" description="Helical" evidence="1">
    <location>
        <begin position="290"/>
        <end position="307"/>
    </location>
</feature>
<dbReference type="EMBL" id="FQVD01000006">
    <property type="protein sequence ID" value="SHE80183.1"/>
    <property type="molecule type" value="Genomic_DNA"/>
</dbReference>
<evidence type="ECO:0000313" key="3">
    <source>
        <dbReference type="EMBL" id="SHE80183.1"/>
    </source>
</evidence>
<keyword evidence="1" id="KW-0812">Transmembrane</keyword>
<dbReference type="InterPro" id="IPR025646">
    <property type="entry name" value="DUF4350"/>
</dbReference>
<gene>
    <name evidence="3" type="ORF">SAMN05444349_10693</name>
</gene>
<dbReference type="Proteomes" id="UP000184436">
    <property type="component" value="Unassembled WGS sequence"/>
</dbReference>
<dbReference type="OrthoDB" id="1111222at2"/>